<evidence type="ECO:0000313" key="2">
    <source>
        <dbReference type="EMBL" id="KYH32159.1"/>
    </source>
</evidence>
<dbReference type="InterPro" id="IPR000257">
    <property type="entry name" value="Uroporphyrinogen_deCOase"/>
</dbReference>
<dbReference type="InterPro" id="IPR052024">
    <property type="entry name" value="Methanogen_methyltrans"/>
</dbReference>
<dbReference type="EMBL" id="LTBC01000005">
    <property type="protein sequence ID" value="KYH32159.1"/>
    <property type="molecule type" value="Genomic_DNA"/>
</dbReference>
<dbReference type="AlphaFoldDB" id="A0A151AWX2"/>
<dbReference type="PANTHER" id="PTHR47099:SF1">
    <property type="entry name" value="METHYLCOBAMIDE:COM METHYLTRANSFERASE MTBA"/>
    <property type="match status" value="1"/>
</dbReference>
<dbReference type="RefSeq" id="WP_062284030.1">
    <property type="nucleotide sequence ID" value="NZ_LTBC01000005.1"/>
</dbReference>
<evidence type="ECO:0000313" key="3">
    <source>
        <dbReference type="Proteomes" id="UP000075670"/>
    </source>
</evidence>
<dbReference type="OrthoDB" id="1725032at2"/>
<comment type="caution">
    <text evidence="2">The sequence shown here is derived from an EMBL/GenBank/DDBJ whole genome shotgun (WGS) entry which is preliminary data.</text>
</comment>
<keyword evidence="3" id="KW-1185">Reference proteome</keyword>
<dbReference type="PANTHER" id="PTHR47099">
    <property type="entry name" value="METHYLCOBAMIDE:COM METHYLTRANSFERASE MTBA"/>
    <property type="match status" value="1"/>
</dbReference>
<protein>
    <submittedName>
        <fullName evidence="2">Uroporphyrinogen decarboxylase</fullName>
        <ecNumber evidence="2">4.1.1.37</ecNumber>
    </submittedName>
</protein>
<feature type="domain" description="Uroporphyrinogen decarboxylase (URO-D)" evidence="1">
    <location>
        <begin position="136"/>
        <end position="366"/>
    </location>
</feature>
<proteinExistence type="predicted"/>
<dbReference type="InterPro" id="IPR038071">
    <property type="entry name" value="UROD/MetE-like_sf"/>
</dbReference>
<dbReference type="Proteomes" id="UP000075670">
    <property type="component" value="Unassembled WGS sequence"/>
</dbReference>
<dbReference type="EC" id="4.1.1.37" evidence="2"/>
<dbReference type="Gene3D" id="3.20.20.210">
    <property type="match status" value="1"/>
</dbReference>
<dbReference type="PATRIC" id="fig|1122241.3.peg.1831"/>
<gene>
    <name evidence="2" type="primary">hemE_7</name>
    <name evidence="2" type="ORF">MOMUL_17340</name>
</gene>
<evidence type="ECO:0000259" key="1">
    <source>
        <dbReference type="Pfam" id="PF01208"/>
    </source>
</evidence>
<dbReference type="SUPFAM" id="SSF51726">
    <property type="entry name" value="UROD/MetE-like"/>
    <property type="match status" value="1"/>
</dbReference>
<name>A0A151AWX2_9FIRM</name>
<dbReference type="Pfam" id="PF01208">
    <property type="entry name" value="URO-D"/>
    <property type="match status" value="1"/>
</dbReference>
<dbReference type="GO" id="GO:0006779">
    <property type="term" value="P:porphyrin-containing compound biosynthetic process"/>
    <property type="evidence" value="ECO:0007669"/>
    <property type="project" value="InterPro"/>
</dbReference>
<organism evidence="2 3">
    <name type="scientific">Moorella mulderi DSM 14980</name>
    <dbReference type="NCBI Taxonomy" id="1122241"/>
    <lineage>
        <taxon>Bacteria</taxon>
        <taxon>Bacillati</taxon>
        <taxon>Bacillota</taxon>
        <taxon>Clostridia</taxon>
        <taxon>Neomoorellales</taxon>
        <taxon>Neomoorellaceae</taxon>
        <taxon>Neomoorella</taxon>
    </lineage>
</organism>
<dbReference type="GO" id="GO:0004853">
    <property type="term" value="F:uroporphyrinogen decarboxylase activity"/>
    <property type="evidence" value="ECO:0007669"/>
    <property type="project" value="UniProtKB-EC"/>
</dbReference>
<accession>A0A151AWX2</accession>
<keyword evidence="2" id="KW-0456">Lyase</keyword>
<sequence>MSKTKGEVKTERVLKALNHEEPDRVPITDFFWSLFLQEWQKRNSEDIFIYDYYDLDILVVSPNMDPRVMRSRFIEKNDEYMIYETGWGSIIKRQVEAPMPMFLEFGIKSAAEYEKFEFDDPLDPRRYYDERDDIINTGDTYLVLPSFAETVERYKDDYFIFGSVCEPFEALWRCRGTEGALMDLVLYPDETQAFIDRLTEHMLAIGKKQIEMFNLKGMYIWGDVAYDKGMFFSPELWRKMFYPAVKKLCTEFHAMGAKIIYHGCGNARAIYEDLIDAGVDCYNPLEAKAGLDVVELKRQYKGRLAFNGNIDVRVLAEGDKDAIRREVLRKLNAAKGGGYIISSDHSVAANVPPENYDYLVQLVREYGRYPLDLGEFDEEI</sequence>
<reference evidence="2 3" key="1">
    <citation type="submission" date="2016-02" db="EMBL/GenBank/DDBJ databases">
        <title>Genome sequence of Moorella mulderi DSM 14980.</title>
        <authorList>
            <person name="Poehlein A."/>
            <person name="Daniel R."/>
        </authorList>
    </citation>
    <scope>NUCLEOTIDE SEQUENCE [LARGE SCALE GENOMIC DNA]</scope>
    <source>
        <strain evidence="2 3">DSM 14980</strain>
    </source>
</reference>